<dbReference type="AlphaFoldDB" id="A0A195EZS8"/>
<proteinExistence type="predicted"/>
<accession>A0A195EZS8</accession>
<evidence type="ECO:0000313" key="2">
    <source>
        <dbReference type="Proteomes" id="UP000078541"/>
    </source>
</evidence>
<keyword evidence="2" id="KW-1185">Reference proteome</keyword>
<reference evidence="1 2" key="1">
    <citation type="submission" date="2016-03" db="EMBL/GenBank/DDBJ databases">
        <title>Trachymyrmex septentrionalis WGS genome.</title>
        <authorList>
            <person name="Nygaard S."/>
            <person name="Hu H."/>
            <person name="Boomsma J."/>
            <person name="Zhang G."/>
        </authorList>
    </citation>
    <scope>NUCLEOTIDE SEQUENCE [LARGE SCALE GENOMIC DNA]</scope>
    <source>
        <strain evidence="1">Tsep2-gDNA-1</strain>
        <tissue evidence="1">Whole body</tissue>
    </source>
</reference>
<name>A0A195EZS8_9HYME</name>
<gene>
    <name evidence="1" type="ORF">ALC56_12129</name>
</gene>
<protein>
    <submittedName>
        <fullName evidence="1">Uncharacterized protein</fullName>
    </submittedName>
</protein>
<sequence>MVMYSITITNVRFAGAALPPVSKSNPRKATCLSPGGHEDCATIKTPVKIFFFTPHLASNTRYQINFPSVKSQRRRPHCLSEDWPARHRVYQQIEHSTRNYAHYAPRVARARDRRHYTRKRVISVIISISARPRNLVVAFAVFSIRSVRRNARPEMPRPR</sequence>
<dbReference type="Proteomes" id="UP000078541">
    <property type="component" value="Unassembled WGS sequence"/>
</dbReference>
<evidence type="ECO:0000313" key="1">
    <source>
        <dbReference type="EMBL" id="KYN33417.1"/>
    </source>
</evidence>
<dbReference type="EMBL" id="KQ981905">
    <property type="protein sequence ID" value="KYN33417.1"/>
    <property type="molecule type" value="Genomic_DNA"/>
</dbReference>
<organism evidence="1 2">
    <name type="scientific">Trachymyrmex septentrionalis</name>
    <dbReference type="NCBI Taxonomy" id="34720"/>
    <lineage>
        <taxon>Eukaryota</taxon>
        <taxon>Metazoa</taxon>
        <taxon>Ecdysozoa</taxon>
        <taxon>Arthropoda</taxon>
        <taxon>Hexapoda</taxon>
        <taxon>Insecta</taxon>
        <taxon>Pterygota</taxon>
        <taxon>Neoptera</taxon>
        <taxon>Endopterygota</taxon>
        <taxon>Hymenoptera</taxon>
        <taxon>Apocrita</taxon>
        <taxon>Aculeata</taxon>
        <taxon>Formicoidea</taxon>
        <taxon>Formicidae</taxon>
        <taxon>Myrmicinae</taxon>
        <taxon>Trachymyrmex</taxon>
    </lineage>
</organism>